<dbReference type="EMBL" id="HAEH01001284">
    <property type="protein sequence ID" value="SBR66591.1"/>
    <property type="molecule type" value="Transcribed_RNA"/>
</dbReference>
<accession>A0A1A8NCJ9</accession>
<keyword evidence="1" id="KW-0812">Transmembrane</keyword>
<dbReference type="AlphaFoldDB" id="A0A1A8NCJ9"/>
<feature type="non-terminal residue" evidence="2">
    <location>
        <position position="99"/>
    </location>
</feature>
<organism evidence="2">
    <name type="scientific">Nothobranchius rachovii</name>
    <name type="common">bluefin notho</name>
    <dbReference type="NCBI Taxonomy" id="451742"/>
    <lineage>
        <taxon>Eukaryota</taxon>
        <taxon>Metazoa</taxon>
        <taxon>Chordata</taxon>
        <taxon>Craniata</taxon>
        <taxon>Vertebrata</taxon>
        <taxon>Euteleostomi</taxon>
        <taxon>Actinopterygii</taxon>
        <taxon>Neopterygii</taxon>
        <taxon>Teleostei</taxon>
        <taxon>Neoteleostei</taxon>
        <taxon>Acanthomorphata</taxon>
        <taxon>Ovalentaria</taxon>
        <taxon>Atherinomorphae</taxon>
        <taxon>Cyprinodontiformes</taxon>
        <taxon>Nothobranchiidae</taxon>
        <taxon>Nothobranchius</taxon>
    </lineage>
</organism>
<sequence length="99" mass="11245">IFPFGKAKQKLFGCSSYQHPKRENFFTCLEYDHPTAGEPSSGSCGCTNFLACIPGSKTKTSDQTDCRQQVNFYVFCGLIFFRSFCFAHLILHVTQELRD</sequence>
<protein>
    <submittedName>
        <fullName evidence="2">Uncharacterized protein</fullName>
    </submittedName>
</protein>
<reference evidence="2" key="2">
    <citation type="submission" date="2016-06" db="EMBL/GenBank/DDBJ databases">
        <title>The genome of a short-lived fish provides insights into sex chromosome evolution and the genetic control of aging.</title>
        <authorList>
            <person name="Reichwald K."/>
            <person name="Felder M."/>
            <person name="Petzold A."/>
            <person name="Koch P."/>
            <person name="Groth M."/>
            <person name="Platzer M."/>
        </authorList>
    </citation>
    <scope>NUCLEOTIDE SEQUENCE</scope>
    <source>
        <tissue evidence="2">Brain</tissue>
    </source>
</reference>
<keyword evidence="1" id="KW-0472">Membrane</keyword>
<evidence type="ECO:0000313" key="2">
    <source>
        <dbReference type="EMBL" id="SBR66591.1"/>
    </source>
</evidence>
<proteinExistence type="predicted"/>
<keyword evidence="1" id="KW-1133">Transmembrane helix</keyword>
<dbReference type="EMBL" id="HAEI01008063">
    <property type="protein sequence ID" value="SBS04030.1"/>
    <property type="molecule type" value="Transcribed_RNA"/>
</dbReference>
<evidence type="ECO:0000256" key="1">
    <source>
        <dbReference type="SAM" id="Phobius"/>
    </source>
</evidence>
<feature type="transmembrane region" description="Helical" evidence="1">
    <location>
        <begin position="70"/>
        <end position="91"/>
    </location>
</feature>
<feature type="non-terminal residue" evidence="2">
    <location>
        <position position="1"/>
    </location>
</feature>
<reference evidence="2" key="1">
    <citation type="submission" date="2016-05" db="EMBL/GenBank/DDBJ databases">
        <authorList>
            <person name="Lavstsen T."/>
            <person name="Jespersen J.S."/>
        </authorList>
    </citation>
    <scope>NUCLEOTIDE SEQUENCE</scope>
    <source>
        <tissue evidence="2">Brain</tissue>
    </source>
</reference>
<name>A0A1A8NCJ9_9TELE</name>
<gene>
    <name evidence="2" type="primary">Nfu_g_1_025809</name>
</gene>